<dbReference type="EMBL" id="CP032698">
    <property type="protein sequence ID" value="AYG79954.1"/>
    <property type="molecule type" value="Genomic_DNA"/>
</dbReference>
<evidence type="ECO:0000313" key="1">
    <source>
        <dbReference type="EMBL" id="AYG79954.1"/>
    </source>
</evidence>
<dbReference type="Gene3D" id="1.25.40.10">
    <property type="entry name" value="Tetratricopeptide repeat domain"/>
    <property type="match status" value="1"/>
</dbReference>
<dbReference type="Proteomes" id="UP000271554">
    <property type="component" value="Chromosome"/>
</dbReference>
<dbReference type="RefSeq" id="WP_162952491.1">
    <property type="nucleotide sequence ID" value="NZ_CP032698.1"/>
</dbReference>
<keyword evidence="2" id="KW-1185">Reference proteome</keyword>
<organism evidence="1 2">
    <name type="scientific">Streptomyces hundungensis</name>
    <dbReference type="NCBI Taxonomy" id="1077946"/>
    <lineage>
        <taxon>Bacteria</taxon>
        <taxon>Bacillati</taxon>
        <taxon>Actinomycetota</taxon>
        <taxon>Actinomycetes</taxon>
        <taxon>Kitasatosporales</taxon>
        <taxon>Streptomycetaceae</taxon>
        <taxon>Streptomyces</taxon>
    </lineage>
</organism>
<dbReference type="AlphaFoldDB" id="A0A387H918"/>
<protein>
    <recommendedName>
        <fullName evidence="3">55.5 kDa and 49.5 kDa sporulation proteins</fullName>
    </recommendedName>
</protein>
<proteinExistence type="predicted"/>
<dbReference type="InterPro" id="IPR011990">
    <property type="entry name" value="TPR-like_helical_dom_sf"/>
</dbReference>
<dbReference type="SUPFAM" id="SSF48452">
    <property type="entry name" value="TPR-like"/>
    <property type="match status" value="1"/>
</dbReference>
<evidence type="ECO:0008006" key="3">
    <source>
        <dbReference type="Google" id="ProtNLM"/>
    </source>
</evidence>
<accession>A0A387H918</accession>
<evidence type="ECO:0000313" key="2">
    <source>
        <dbReference type="Proteomes" id="UP000271554"/>
    </source>
</evidence>
<reference evidence="1 2" key="1">
    <citation type="submission" date="2018-10" db="EMBL/GenBank/DDBJ databases">
        <title>Relationship between Morphology and Antimicrobial Activity in Streptomyces.</title>
        <authorList>
            <person name="Kang H.J."/>
            <person name="Kim S.B."/>
        </authorList>
    </citation>
    <scope>NUCLEOTIDE SEQUENCE [LARGE SCALE GENOMIC DNA]</scope>
    <source>
        <strain evidence="1 2">BH38</strain>
    </source>
</reference>
<name>A0A387H918_9ACTN</name>
<dbReference type="KEGG" id="shun:DWB77_02073"/>
<sequence length="450" mass="49325">MSEEEQATLLRKLAREAGIESYALFLPKYEQTARRLGHRNNDPKLSRETVGPRQWSRWLAAKAAPQPYARLILEELFRQPVELLMAPVGTRQMEPASSLSVVQHPHITEEDLLMTAHDAASHAGDAASLSLTPEAIQLLRTQLRGLARSYHQKPAAEIFVKARTIRDTIERRMALTHRPTQSSELYLLAGQACALLASAAFDLGSQDAAETLTMAALTYVRPIDHAPLIAWCGGNLALLAYWDGRPAEALEHVQAAQGLARSGTAKRRLHSIAARTYAHLGDPGRVRYELEAAEQADPDIRDDHHDDMGGEFGFSSERAAMSAGSSWLLIQDGASAVEASTRALDLIQMRTASQRSVKVEMEATVDLALAQLLNTDLASAVATLQPVFDLPPEQRVDGLLARLQGVRSQLTVPALHRHNEAVELGHHIEGFRRDSARSTLPGAPRYQLGS</sequence>
<gene>
    <name evidence="1" type="ORF">DWB77_02073</name>
</gene>